<name>A0A5J6MKG8_9PROT</name>
<evidence type="ECO:0000259" key="8">
    <source>
        <dbReference type="Pfam" id="PF00441"/>
    </source>
</evidence>
<evidence type="ECO:0000313" key="11">
    <source>
        <dbReference type="EMBL" id="QEX17691.1"/>
    </source>
</evidence>
<dbReference type="InterPro" id="IPR050741">
    <property type="entry name" value="Acyl-CoA_dehydrogenase"/>
</dbReference>
<dbReference type="InterPro" id="IPR009100">
    <property type="entry name" value="AcylCoA_DH/oxidase_NM_dom_sf"/>
</dbReference>
<dbReference type="PANTHER" id="PTHR48083">
    <property type="entry name" value="MEDIUM-CHAIN SPECIFIC ACYL-COA DEHYDROGENASE, MITOCHONDRIAL-RELATED"/>
    <property type="match status" value="1"/>
</dbReference>
<keyword evidence="4 7" id="KW-0285">Flavoprotein</keyword>
<dbReference type="GO" id="GO:0033539">
    <property type="term" value="P:fatty acid beta-oxidation using acyl-CoA dehydrogenase"/>
    <property type="evidence" value="ECO:0007669"/>
    <property type="project" value="TreeGrafter"/>
</dbReference>
<dbReference type="Gene3D" id="1.10.540.10">
    <property type="entry name" value="Acyl-CoA dehydrogenase/oxidase, N-terminal domain"/>
    <property type="match status" value="1"/>
</dbReference>
<evidence type="ECO:0000313" key="12">
    <source>
        <dbReference type="Proteomes" id="UP000326202"/>
    </source>
</evidence>
<organism evidence="11 12">
    <name type="scientific">Hypericibacter terrae</name>
    <dbReference type="NCBI Taxonomy" id="2602015"/>
    <lineage>
        <taxon>Bacteria</taxon>
        <taxon>Pseudomonadati</taxon>
        <taxon>Pseudomonadota</taxon>
        <taxon>Alphaproteobacteria</taxon>
        <taxon>Rhodospirillales</taxon>
        <taxon>Dongiaceae</taxon>
        <taxon>Hypericibacter</taxon>
    </lineage>
</organism>
<evidence type="ECO:0000256" key="3">
    <source>
        <dbReference type="ARBA" id="ARBA00011738"/>
    </source>
</evidence>
<dbReference type="Proteomes" id="UP000326202">
    <property type="component" value="Chromosome"/>
</dbReference>
<evidence type="ECO:0000256" key="5">
    <source>
        <dbReference type="ARBA" id="ARBA00022827"/>
    </source>
</evidence>
<dbReference type="SUPFAM" id="SSF56645">
    <property type="entry name" value="Acyl-CoA dehydrogenase NM domain-like"/>
    <property type="match status" value="1"/>
</dbReference>
<dbReference type="Gene3D" id="2.40.110.10">
    <property type="entry name" value="Butyryl-CoA Dehydrogenase, subunit A, domain 2"/>
    <property type="match status" value="1"/>
</dbReference>
<comment type="similarity">
    <text evidence="2 7">Belongs to the acyl-CoA dehydrogenase family.</text>
</comment>
<comment type="cofactor">
    <cofactor evidence="1 7">
        <name>FAD</name>
        <dbReference type="ChEBI" id="CHEBI:57692"/>
    </cofactor>
</comment>
<feature type="domain" description="Acyl-CoA oxidase/dehydrogenase middle" evidence="9">
    <location>
        <begin position="132"/>
        <end position="234"/>
    </location>
</feature>
<feature type="domain" description="Acyl-CoA dehydrogenase/oxidase C-terminal" evidence="8">
    <location>
        <begin position="246"/>
        <end position="394"/>
    </location>
</feature>
<dbReference type="FunFam" id="1.20.140.10:FF:000018">
    <property type="entry name" value="Acyl-CoA dehydrogenase family member 10"/>
    <property type="match status" value="1"/>
</dbReference>
<evidence type="ECO:0000256" key="6">
    <source>
        <dbReference type="ARBA" id="ARBA00023002"/>
    </source>
</evidence>
<reference evidence="11 12" key="1">
    <citation type="submission" date="2019-08" db="EMBL/GenBank/DDBJ databases">
        <title>Hyperibacter terrae gen. nov., sp. nov. and Hyperibacter viscosus sp. nov., two new members in the family Rhodospirillaceae isolated from the rhizosphere of Hypericum perforatum.</title>
        <authorList>
            <person name="Noviana Z."/>
        </authorList>
    </citation>
    <scope>NUCLEOTIDE SEQUENCE [LARGE SCALE GENOMIC DNA]</scope>
    <source>
        <strain evidence="11 12">R5913</strain>
    </source>
</reference>
<dbReference type="RefSeq" id="WP_151177926.1">
    <property type="nucleotide sequence ID" value="NZ_CP042906.1"/>
</dbReference>
<dbReference type="InterPro" id="IPR006091">
    <property type="entry name" value="Acyl-CoA_Oxase/DH_mid-dom"/>
</dbReference>
<evidence type="ECO:0000259" key="9">
    <source>
        <dbReference type="Pfam" id="PF02770"/>
    </source>
</evidence>
<accession>A0A5J6MKG8</accession>
<dbReference type="FunFam" id="2.40.110.10:FF:000002">
    <property type="entry name" value="Acyl-CoA dehydrogenase fadE12"/>
    <property type="match status" value="1"/>
</dbReference>
<dbReference type="OrthoDB" id="5510711at2"/>
<sequence length="408" mass="45178">MFYEKSDKVLALKSRLEGFMDRHVYPNEARFYSEAEELGPWKVYPVVEELKPLAQNEGLWNLFLPASEHGAGLTNLEYAPLCEIMGRSHLAPELFNCSAPDTGNMEVLARYGTPAQQERWLKPLLAGEIRSCFAMTEPAVASSDATNIESSIIRDGDHYVINGRKWYTTNATDPRCKICIFMGKTDAANPDRHRQQSMILVPMDSPGVTVQRALPVFGFYGVPDRASEVLFENVRVPATNMLLGEGRGFEIAQGRLGPGRIHHCMRLIGLAERTLEKMCIRTSQRVAFGKPVSEQTVTQERIAESRIMIEQARLLTLNAAYKMDTVGNKAARAEIAMIKVAVPNMACQVVDWAIQAFGGGGTSNDFGLAAAYATARLLRLADGPDEVHRNQIARIELKKHSNRPAAVG</sequence>
<dbReference type="GO" id="GO:0050660">
    <property type="term" value="F:flavin adenine dinucleotide binding"/>
    <property type="evidence" value="ECO:0007669"/>
    <property type="project" value="InterPro"/>
</dbReference>
<dbReference type="SUPFAM" id="SSF47203">
    <property type="entry name" value="Acyl-CoA dehydrogenase C-terminal domain-like"/>
    <property type="match status" value="1"/>
</dbReference>
<dbReference type="InterPro" id="IPR013786">
    <property type="entry name" value="AcylCoA_DH/ox_N"/>
</dbReference>
<dbReference type="KEGG" id="htq:FRZ44_29940"/>
<dbReference type="InterPro" id="IPR037069">
    <property type="entry name" value="AcylCoA_DH/ox_N_sf"/>
</dbReference>
<dbReference type="Pfam" id="PF02770">
    <property type="entry name" value="Acyl-CoA_dh_M"/>
    <property type="match status" value="1"/>
</dbReference>
<dbReference type="Gene3D" id="1.20.140.10">
    <property type="entry name" value="Butyryl-CoA Dehydrogenase, subunit A, domain 3"/>
    <property type="match status" value="1"/>
</dbReference>
<dbReference type="EMBL" id="CP042906">
    <property type="protein sequence ID" value="QEX17691.1"/>
    <property type="molecule type" value="Genomic_DNA"/>
</dbReference>
<keyword evidence="5 7" id="KW-0274">FAD</keyword>
<dbReference type="GO" id="GO:0005737">
    <property type="term" value="C:cytoplasm"/>
    <property type="evidence" value="ECO:0007669"/>
    <property type="project" value="TreeGrafter"/>
</dbReference>
<feature type="domain" description="Acyl-CoA dehydrogenase/oxidase N-terminal" evidence="10">
    <location>
        <begin position="10"/>
        <end position="128"/>
    </location>
</feature>
<evidence type="ECO:0000256" key="1">
    <source>
        <dbReference type="ARBA" id="ARBA00001974"/>
    </source>
</evidence>
<evidence type="ECO:0000256" key="2">
    <source>
        <dbReference type="ARBA" id="ARBA00009347"/>
    </source>
</evidence>
<dbReference type="InterPro" id="IPR009075">
    <property type="entry name" value="AcylCo_DH/oxidase_C"/>
</dbReference>
<dbReference type="InterPro" id="IPR036250">
    <property type="entry name" value="AcylCo_DH-like_C"/>
</dbReference>
<evidence type="ECO:0000256" key="7">
    <source>
        <dbReference type="RuleBase" id="RU362125"/>
    </source>
</evidence>
<dbReference type="Pfam" id="PF02771">
    <property type="entry name" value="Acyl-CoA_dh_N"/>
    <property type="match status" value="1"/>
</dbReference>
<dbReference type="PANTHER" id="PTHR48083:SF13">
    <property type="entry name" value="ACYL-COA DEHYDROGENASE FAMILY MEMBER 11"/>
    <property type="match status" value="1"/>
</dbReference>
<keyword evidence="12" id="KW-1185">Reference proteome</keyword>
<dbReference type="GO" id="GO:0003995">
    <property type="term" value="F:acyl-CoA dehydrogenase activity"/>
    <property type="evidence" value="ECO:0007669"/>
    <property type="project" value="TreeGrafter"/>
</dbReference>
<evidence type="ECO:0000256" key="4">
    <source>
        <dbReference type="ARBA" id="ARBA00022630"/>
    </source>
</evidence>
<comment type="subunit">
    <text evidence="3">Homodimer.</text>
</comment>
<dbReference type="Pfam" id="PF00441">
    <property type="entry name" value="Acyl-CoA_dh_1"/>
    <property type="match status" value="1"/>
</dbReference>
<dbReference type="AlphaFoldDB" id="A0A5J6MKG8"/>
<dbReference type="InterPro" id="IPR046373">
    <property type="entry name" value="Acyl-CoA_Oxase/DH_mid-dom_sf"/>
</dbReference>
<gene>
    <name evidence="11" type="ORF">FRZ44_29940</name>
</gene>
<keyword evidence="6 7" id="KW-0560">Oxidoreductase</keyword>
<evidence type="ECO:0000259" key="10">
    <source>
        <dbReference type="Pfam" id="PF02771"/>
    </source>
</evidence>
<proteinExistence type="inferred from homology"/>
<protein>
    <submittedName>
        <fullName evidence="11">Acyl-CoA dehydrogenase</fullName>
    </submittedName>
</protein>